<protein>
    <recommendedName>
        <fullName evidence="7">GTD-binding domain-containing protein</fullName>
    </recommendedName>
</protein>
<evidence type="ECO:0000256" key="5">
    <source>
        <dbReference type="SAM" id="Coils"/>
    </source>
</evidence>
<organism evidence="8 9">
    <name type="scientific">Kalanchoe fedtschenkoi</name>
    <name type="common">Lavender scallops</name>
    <name type="synonym">South American air plant</name>
    <dbReference type="NCBI Taxonomy" id="63787"/>
    <lineage>
        <taxon>Eukaryota</taxon>
        <taxon>Viridiplantae</taxon>
        <taxon>Streptophyta</taxon>
        <taxon>Embryophyta</taxon>
        <taxon>Tracheophyta</taxon>
        <taxon>Spermatophyta</taxon>
        <taxon>Magnoliopsida</taxon>
        <taxon>eudicotyledons</taxon>
        <taxon>Gunneridae</taxon>
        <taxon>Pentapetalae</taxon>
        <taxon>Saxifragales</taxon>
        <taxon>Crassulaceae</taxon>
        <taxon>Kalanchoe</taxon>
    </lineage>
</organism>
<evidence type="ECO:0000313" key="8">
    <source>
        <dbReference type="EnsemblPlants" id="Kaladp0080s0150.1.v1.1"/>
    </source>
</evidence>
<dbReference type="EnsemblPlants" id="Kaladp0080s0150.2.v1.1">
    <property type="protein sequence ID" value="Kaladp0080s0150.2.v1.1"/>
    <property type="gene ID" value="Kaladp0080s0150.v1.1"/>
</dbReference>
<keyword evidence="3" id="KW-1133">Transmembrane helix</keyword>
<dbReference type="EnsemblPlants" id="Kaladp0080s0150.1.v1.1">
    <property type="protein sequence ID" value="Kaladp0080s0150.1.v1.1"/>
    <property type="gene ID" value="Kaladp0080s0150.v1.1"/>
</dbReference>
<evidence type="ECO:0000259" key="7">
    <source>
        <dbReference type="PROSITE" id="PS51775"/>
    </source>
</evidence>
<keyword evidence="2" id="KW-0812">Transmembrane</keyword>
<feature type="coiled-coil region" evidence="5">
    <location>
        <begin position="367"/>
        <end position="394"/>
    </location>
</feature>
<accession>A0A7N0US27</accession>
<dbReference type="InterPro" id="IPR007656">
    <property type="entry name" value="GTD-bd"/>
</dbReference>
<keyword evidence="9" id="KW-1185">Reference proteome</keyword>
<dbReference type="OMA" id="SINSCWQ"/>
<feature type="region of interest" description="Disordered" evidence="6">
    <location>
        <begin position="293"/>
        <end position="321"/>
    </location>
</feature>
<name>A0A7N0US27_KALFE</name>
<evidence type="ECO:0000256" key="3">
    <source>
        <dbReference type="ARBA" id="ARBA00022989"/>
    </source>
</evidence>
<dbReference type="AlphaFoldDB" id="A0A7N0US27"/>
<evidence type="ECO:0000256" key="2">
    <source>
        <dbReference type="ARBA" id="ARBA00022692"/>
    </source>
</evidence>
<evidence type="ECO:0000256" key="6">
    <source>
        <dbReference type="SAM" id="MobiDB-lite"/>
    </source>
</evidence>
<dbReference type="Pfam" id="PF04576">
    <property type="entry name" value="Zein-binding"/>
    <property type="match status" value="1"/>
</dbReference>
<dbReference type="GO" id="GO:0016020">
    <property type="term" value="C:membrane"/>
    <property type="evidence" value="ECO:0007669"/>
    <property type="project" value="UniProtKB-SubCell"/>
</dbReference>
<dbReference type="Gramene" id="Kaladp0080s0150.2.v1.1">
    <property type="protein sequence ID" value="Kaladp0080s0150.2.v1.1"/>
    <property type="gene ID" value="Kaladp0080s0150.v1.1"/>
</dbReference>
<feature type="coiled-coil region" evidence="5">
    <location>
        <begin position="15"/>
        <end position="74"/>
    </location>
</feature>
<dbReference type="Proteomes" id="UP000594263">
    <property type="component" value="Unplaced"/>
</dbReference>
<dbReference type="PANTHER" id="PTHR31422">
    <property type="entry name" value="BNAANNG28530D PROTEIN"/>
    <property type="match status" value="1"/>
</dbReference>
<comment type="subcellular location">
    <subcellularLocation>
        <location evidence="1">Membrane</location>
    </subcellularLocation>
</comment>
<proteinExistence type="predicted"/>
<dbReference type="GO" id="GO:0080115">
    <property type="term" value="F:myosin XI tail binding"/>
    <property type="evidence" value="ECO:0007669"/>
    <property type="project" value="UniProtKB-ARBA"/>
</dbReference>
<sequence>MAESGVFSGKSGADMTALKEALNAQQQLLHKLHAELDQEREASETAASEALSMILRLQGEKAAVEMEAKQYKRMAEEKMFHADECLAIFEDVIYQKDMEIAALECQIQAYKYKLLSFGCSDIDCSETKSPESVFLQKIESLCGEGTSNGEDVKRSSLLPPAYPMGLAEREKARGESLAWAKNENLFEDGKSIGIDQEFKVGSADAPDIETYWQQIRKLDERVKGISNAKDFGWKSRRNSLGGLFSPGGVNALNSCLDAVKKQPEILQPSKTMDDSGISSGVQDIFEVPEASVTRNAGGKRKIEPDENTPEGENRLEKPDSPTVIKSLFKAEPKAAFNLSPESRLFKTSGRKNLDHYNLACAHSAITSAESKLEIGQLSRRLERLEQATKGANSRPEITPLGADDFGSLKELLSQIQTQLGTIQSDIKSLKISKSKKQDDDSAIRAIQEEMLHFWL</sequence>
<evidence type="ECO:0000313" key="9">
    <source>
        <dbReference type="Proteomes" id="UP000594263"/>
    </source>
</evidence>
<dbReference type="Gramene" id="Kaladp0080s0150.1.v1.1">
    <property type="protein sequence ID" value="Kaladp0080s0150.1.v1.1"/>
    <property type="gene ID" value="Kaladp0080s0150.v1.1"/>
</dbReference>
<evidence type="ECO:0000256" key="1">
    <source>
        <dbReference type="ARBA" id="ARBA00004370"/>
    </source>
</evidence>
<dbReference type="PROSITE" id="PS51775">
    <property type="entry name" value="GTD_BINDING"/>
    <property type="match status" value="1"/>
</dbReference>
<reference evidence="8" key="1">
    <citation type="submission" date="2021-01" db="UniProtKB">
        <authorList>
            <consortium name="EnsemblPlants"/>
        </authorList>
    </citation>
    <scope>IDENTIFICATION</scope>
</reference>
<evidence type="ECO:0000256" key="4">
    <source>
        <dbReference type="ARBA" id="ARBA00023136"/>
    </source>
</evidence>
<feature type="domain" description="GTD-binding" evidence="7">
    <location>
        <begin position="13"/>
        <end position="111"/>
    </location>
</feature>
<keyword evidence="5" id="KW-0175">Coiled coil</keyword>
<keyword evidence="4" id="KW-0472">Membrane</keyword>
<dbReference type="PANTHER" id="PTHR31422:SF1">
    <property type="entry name" value="GTD-BINDING DOMAIN-CONTAINING PROTEIN"/>
    <property type="match status" value="1"/>
</dbReference>